<dbReference type="EMBL" id="JALBCA010000003">
    <property type="protein sequence ID" value="KAI2393135.1"/>
    <property type="molecule type" value="Genomic_DNA"/>
</dbReference>
<name>A0ACB8V5H7_9EURO</name>
<gene>
    <name evidence="1" type="ORF">LOY88_000193</name>
</gene>
<accession>A0ACB8V5H7</accession>
<reference evidence="1" key="1">
    <citation type="journal article" date="2022" name="bioRxiv">
        <title>Population genetic analysis of Ophidiomyces ophidiicola, the causative agent of snake fungal disease, indicates recent introductions to the USA.</title>
        <authorList>
            <person name="Ladner J.T."/>
            <person name="Palmer J.M."/>
            <person name="Ettinger C.L."/>
            <person name="Stajich J.E."/>
            <person name="Farrell T.M."/>
            <person name="Glorioso B.M."/>
            <person name="Lawson B."/>
            <person name="Price S.J."/>
            <person name="Stengle A.G."/>
            <person name="Grear D.A."/>
            <person name="Lorch J.M."/>
        </authorList>
    </citation>
    <scope>NUCLEOTIDE SEQUENCE</scope>
    <source>
        <strain evidence="1">NWHC 24266-5</strain>
    </source>
</reference>
<organism evidence="1">
    <name type="scientific">Ophidiomyces ophidiicola</name>
    <dbReference type="NCBI Taxonomy" id="1387563"/>
    <lineage>
        <taxon>Eukaryota</taxon>
        <taxon>Fungi</taxon>
        <taxon>Dikarya</taxon>
        <taxon>Ascomycota</taxon>
        <taxon>Pezizomycotina</taxon>
        <taxon>Eurotiomycetes</taxon>
        <taxon>Eurotiomycetidae</taxon>
        <taxon>Onygenales</taxon>
        <taxon>Onygenaceae</taxon>
        <taxon>Ophidiomyces</taxon>
    </lineage>
</organism>
<proteinExistence type="predicted"/>
<protein>
    <submittedName>
        <fullName evidence="1">Uncharacterized protein</fullName>
    </submittedName>
</protein>
<sequence>MGHQALNELGLTPYLLKMKESLEKSGIKPFNVLMFLGLIFMIAYRKWADSVSSPKLEGCFGESSKAYMKTRTKRVQKLRRENASKFPNITPLENFEWEKTEPLKFRPFKPKYHLTMALENLEPSELIPMDNTYKDRIELRRQLVKDQYGVVLGVNKSKGGEEEPRVRAAVAELYAFVMGTYLPTRYPTMFRLLEADLAMGKTMFVQNQVTREMLPTTLNPGRPTISALETLAKNVDEEMLLLLPRVKNPEKKSQDITTSSTNEVDKYILEAYSTCFPSGFDTRTKLGRQLNEIHQPVPGYKEKLEKSMDRFFHKLEVGKFVKRVNWTMTTGAELFSAFGDVHAVNGEDMKQMNLEELDIDKTYLRCERQTLYRLPTSGALIFSFHTYRYPIREIKAEGSGEELALAIDGFKEGSTPLMARYKRVTAWGEAVKEYLRS</sequence>
<comment type="caution">
    <text evidence="1">The sequence shown here is derived from an EMBL/GenBank/DDBJ whole genome shotgun (WGS) entry which is preliminary data.</text>
</comment>
<evidence type="ECO:0000313" key="1">
    <source>
        <dbReference type="EMBL" id="KAI2393135.1"/>
    </source>
</evidence>